<dbReference type="PANTHER" id="PTHR43201:SF5">
    <property type="entry name" value="MEDIUM-CHAIN ACYL-COA LIGASE ACSF2, MITOCHONDRIAL"/>
    <property type="match status" value="1"/>
</dbReference>
<dbReference type="Gene3D" id="3.40.50.12780">
    <property type="entry name" value="N-terminal domain of ligase-like"/>
    <property type="match status" value="1"/>
</dbReference>
<evidence type="ECO:0000259" key="3">
    <source>
        <dbReference type="Pfam" id="PF00501"/>
    </source>
</evidence>
<proteinExistence type="inferred from homology"/>
<dbReference type="RefSeq" id="WP_027412799.1">
    <property type="nucleotide sequence ID" value="NZ_BMWS01000024.1"/>
</dbReference>
<name>A0A918JXF9_9FLAO</name>
<dbReference type="InterPro" id="IPR042099">
    <property type="entry name" value="ANL_N_sf"/>
</dbReference>
<keyword evidence="5" id="KW-1185">Reference proteome</keyword>
<protein>
    <recommendedName>
        <fullName evidence="3">AMP-dependent synthetase/ligase domain-containing protein</fullName>
    </recommendedName>
</protein>
<evidence type="ECO:0000313" key="5">
    <source>
        <dbReference type="Proteomes" id="UP000601108"/>
    </source>
</evidence>
<evidence type="ECO:0000256" key="1">
    <source>
        <dbReference type="ARBA" id="ARBA00006432"/>
    </source>
</evidence>
<organism evidence="4 5">
    <name type="scientific">Aquimarina muelleri</name>
    <dbReference type="NCBI Taxonomy" id="279356"/>
    <lineage>
        <taxon>Bacteria</taxon>
        <taxon>Pseudomonadati</taxon>
        <taxon>Bacteroidota</taxon>
        <taxon>Flavobacteriia</taxon>
        <taxon>Flavobacteriales</taxon>
        <taxon>Flavobacteriaceae</taxon>
        <taxon>Aquimarina</taxon>
    </lineage>
</organism>
<dbReference type="InterPro" id="IPR045851">
    <property type="entry name" value="AMP-bd_C_sf"/>
</dbReference>
<comment type="caution">
    <text evidence="4">The sequence shown here is derived from an EMBL/GenBank/DDBJ whole genome shotgun (WGS) entry which is preliminary data.</text>
</comment>
<gene>
    <name evidence="4" type="ORF">GCM10007384_31250</name>
</gene>
<dbReference type="GO" id="GO:0031956">
    <property type="term" value="F:medium-chain fatty acid-CoA ligase activity"/>
    <property type="evidence" value="ECO:0007669"/>
    <property type="project" value="TreeGrafter"/>
</dbReference>
<dbReference type="AlphaFoldDB" id="A0A918JXF9"/>
<comment type="similarity">
    <text evidence="1">Belongs to the ATP-dependent AMP-binding enzyme family.</text>
</comment>
<keyword evidence="2" id="KW-0436">Ligase</keyword>
<dbReference type="SUPFAM" id="SSF56801">
    <property type="entry name" value="Acetyl-CoA synthetase-like"/>
    <property type="match status" value="1"/>
</dbReference>
<dbReference type="Gene3D" id="3.30.300.30">
    <property type="match status" value="1"/>
</dbReference>
<dbReference type="Pfam" id="PF00501">
    <property type="entry name" value="AMP-binding"/>
    <property type="match status" value="1"/>
</dbReference>
<evidence type="ECO:0000256" key="2">
    <source>
        <dbReference type="ARBA" id="ARBA00022598"/>
    </source>
</evidence>
<dbReference type="EMBL" id="BMWS01000024">
    <property type="protein sequence ID" value="GGX27710.1"/>
    <property type="molecule type" value="Genomic_DNA"/>
</dbReference>
<accession>A0A918JXF9</accession>
<dbReference type="Proteomes" id="UP000601108">
    <property type="component" value="Unassembled WGS sequence"/>
</dbReference>
<dbReference type="PANTHER" id="PTHR43201">
    <property type="entry name" value="ACYL-COA SYNTHETASE"/>
    <property type="match status" value="1"/>
</dbReference>
<dbReference type="GO" id="GO:0006631">
    <property type="term" value="P:fatty acid metabolic process"/>
    <property type="evidence" value="ECO:0007669"/>
    <property type="project" value="TreeGrafter"/>
</dbReference>
<evidence type="ECO:0000313" key="4">
    <source>
        <dbReference type="EMBL" id="GGX27710.1"/>
    </source>
</evidence>
<sequence>MKLYDLIQQNKKLRFVDPDTGNSSNVKDFHKSITIEDFHGLAFVYSNNKINSIEVFLNFLQSHFTISLLSNQLHIQFKQNLEEIYQPYYIYDPSRTEIEGYERYLASSSIGLFKRRNKPTYTIHKDIKLLLSTSGTTGTPKFVKLSDENLVKNAMSILEYMPIKDEDIVPLNVPIIFVYGLSIFTTNCMKGKTIICTDKDILQKGFWEDFKSYKFSTISGVPYVYEMLHRIGFFKKEHKSLRYMTQTGGILNEALIQVIDAYSKKYNIPFYAQYGQTEAAGRMAFLHPDNLLKKGSSIGMPIKGGHFEIEKETNELIYYGENVFGGYARESEDLNAYKKTNKLYTGDIAKKDASGYYYIIGRIKRIMKLFGTRINLDEVELILKNNLGGETFICTGMDDKYLSVIHLNKNLTNDSINKVLRDTLNLHASSLKIKCIENVPLTPNGKINYQQIKELSDLSELKV</sequence>
<feature type="domain" description="AMP-dependent synthetase/ligase" evidence="3">
    <location>
        <begin position="121"/>
        <end position="327"/>
    </location>
</feature>
<reference evidence="4 5" key="1">
    <citation type="journal article" date="2014" name="Int. J. Syst. Evol. Microbiol.">
        <title>Complete genome sequence of Corynebacterium casei LMG S-19264T (=DSM 44701T), isolated from a smear-ripened cheese.</title>
        <authorList>
            <consortium name="US DOE Joint Genome Institute (JGI-PGF)"/>
            <person name="Walter F."/>
            <person name="Albersmeier A."/>
            <person name="Kalinowski J."/>
            <person name="Ruckert C."/>
        </authorList>
    </citation>
    <scope>NUCLEOTIDE SEQUENCE [LARGE SCALE GENOMIC DNA]</scope>
    <source>
        <strain evidence="4 5">KCTC 12285</strain>
    </source>
</reference>
<dbReference type="InterPro" id="IPR000873">
    <property type="entry name" value="AMP-dep_synth/lig_dom"/>
</dbReference>